<evidence type="ECO:0000256" key="11">
    <source>
        <dbReference type="ARBA" id="ARBA00049007"/>
    </source>
</evidence>
<reference evidence="13" key="1">
    <citation type="submission" date="2021-01" db="UniProtKB">
        <authorList>
            <consortium name="EnsemblMetazoa"/>
        </authorList>
    </citation>
    <scope>IDENTIFICATION</scope>
</reference>
<dbReference type="InterPro" id="IPR015421">
    <property type="entry name" value="PyrdxlP-dep_Trfase_major"/>
</dbReference>
<evidence type="ECO:0000256" key="1">
    <source>
        <dbReference type="ARBA" id="ARBA00001933"/>
    </source>
</evidence>
<dbReference type="Gene3D" id="3.40.640.10">
    <property type="entry name" value="Type I PLP-dependent aspartate aminotransferase-like (Major domain)"/>
    <property type="match status" value="1"/>
</dbReference>
<dbReference type="GO" id="GO:0006564">
    <property type="term" value="P:L-serine biosynthetic process"/>
    <property type="evidence" value="ECO:0007669"/>
    <property type="project" value="UniProtKB-KW"/>
</dbReference>
<dbReference type="SUPFAM" id="SSF53383">
    <property type="entry name" value="PLP-dependent transferases"/>
    <property type="match status" value="1"/>
</dbReference>
<dbReference type="RefSeq" id="XP_066917225.1">
    <property type="nucleotide sequence ID" value="XM_067061124.1"/>
</dbReference>
<name>A0A7M5V5T1_9CNID</name>
<evidence type="ECO:0000313" key="14">
    <source>
        <dbReference type="Proteomes" id="UP000594262"/>
    </source>
</evidence>
<dbReference type="InterPro" id="IPR015424">
    <property type="entry name" value="PyrdxlP-dep_Trfase"/>
</dbReference>
<protein>
    <recommendedName>
        <fullName evidence="4">phosphoserine transaminase</fullName>
        <ecNumber evidence="4">2.6.1.52</ecNumber>
    </recommendedName>
</protein>
<dbReference type="GO" id="GO:0030170">
    <property type="term" value="F:pyridoxal phosphate binding"/>
    <property type="evidence" value="ECO:0007669"/>
    <property type="project" value="TreeGrafter"/>
</dbReference>
<dbReference type="GO" id="GO:0005737">
    <property type="term" value="C:cytoplasm"/>
    <property type="evidence" value="ECO:0007669"/>
    <property type="project" value="TreeGrafter"/>
</dbReference>
<evidence type="ECO:0000256" key="3">
    <source>
        <dbReference type="ARBA" id="ARBA00006904"/>
    </source>
</evidence>
<dbReference type="OrthoDB" id="1703350at2759"/>
<evidence type="ECO:0000256" key="8">
    <source>
        <dbReference type="ARBA" id="ARBA00022898"/>
    </source>
</evidence>
<dbReference type="NCBIfam" id="TIGR01364">
    <property type="entry name" value="serC_1"/>
    <property type="match status" value="1"/>
</dbReference>
<keyword evidence="5" id="KW-0032">Aminotransferase</keyword>
<dbReference type="Pfam" id="PF00266">
    <property type="entry name" value="Aminotran_5"/>
    <property type="match status" value="1"/>
</dbReference>
<dbReference type="PANTHER" id="PTHR43247">
    <property type="entry name" value="PHOSPHOSERINE AMINOTRANSFERASE"/>
    <property type="match status" value="1"/>
</dbReference>
<evidence type="ECO:0000256" key="9">
    <source>
        <dbReference type="ARBA" id="ARBA00023299"/>
    </source>
</evidence>
<comment type="pathway">
    <text evidence="2">Amino-acid biosynthesis; L-serine biosynthesis; L-serine from 3-phospho-D-glycerate: step 2/3.</text>
</comment>
<evidence type="ECO:0000313" key="13">
    <source>
        <dbReference type="EnsemblMetazoa" id="CLYHEMP006556.1"/>
    </source>
</evidence>
<dbReference type="PANTHER" id="PTHR43247:SF1">
    <property type="entry name" value="PHOSPHOSERINE AMINOTRANSFERASE"/>
    <property type="match status" value="1"/>
</dbReference>
<dbReference type="FunFam" id="3.90.1150.10:FF:000006">
    <property type="entry name" value="Phosphoserine aminotransferase"/>
    <property type="match status" value="1"/>
</dbReference>
<keyword evidence="6" id="KW-0028">Amino-acid biosynthesis</keyword>
<keyword evidence="9" id="KW-0718">Serine biosynthesis</keyword>
<evidence type="ECO:0000256" key="6">
    <source>
        <dbReference type="ARBA" id="ARBA00022605"/>
    </source>
</evidence>
<dbReference type="Gene3D" id="3.90.1150.10">
    <property type="entry name" value="Aspartate Aminotransferase, domain 1"/>
    <property type="match status" value="1"/>
</dbReference>
<evidence type="ECO:0000256" key="5">
    <source>
        <dbReference type="ARBA" id="ARBA00022576"/>
    </source>
</evidence>
<dbReference type="GO" id="GO:0004648">
    <property type="term" value="F:O-phospho-L-serine:2-oxoglutarate aminotransferase activity"/>
    <property type="evidence" value="ECO:0007669"/>
    <property type="project" value="UniProtKB-EC"/>
</dbReference>
<dbReference type="AlphaFoldDB" id="A0A7M5V5T1"/>
<dbReference type="FunFam" id="3.40.640.10:FF:000010">
    <property type="entry name" value="Phosphoserine aminotransferase"/>
    <property type="match status" value="1"/>
</dbReference>
<comment type="similarity">
    <text evidence="3">Belongs to the class-V pyridoxal-phosphate-dependent aminotransferase family. SerC subfamily.</text>
</comment>
<accession>A0A7M5V5T1</accession>
<comment type="catalytic activity">
    <reaction evidence="11">
        <text>O-phospho-L-serine + 2-oxoglutarate = 3-phosphooxypyruvate + L-glutamate</text>
        <dbReference type="Rhea" id="RHEA:14329"/>
        <dbReference type="ChEBI" id="CHEBI:16810"/>
        <dbReference type="ChEBI" id="CHEBI:18110"/>
        <dbReference type="ChEBI" id="CHEBI:29985"/>
        <dbReference type="ChEBI" id="CHEBI:57524"/>
        <dbReference type="EC" id="2.6.1.52"/>
    </reaction>
</comment>
<evidence type="ECO:0000256" key="2">
    <source>
        <dbReference type="ARBA" id="ARBA00005099"/>
    </source>
</evidence>
<dbReference type="EnsemblMetazoa" id="CLYHEMT006556.1">
    <property type="protein sequence ID" value="CLYHEMP006556.1"/>
    <property type="gene ID" value="CLYHEMG006556"/>
</dbReference>
<dbReference type="GeneID" id="136804409"/>
<proteinExistence type="inferred from homology"/>
<dbReference type="PIRSF" id="PIRSF000525">
    <property type="entry name" value="SerC"/>
    <property type="match status" value="1"/>
</dbReference>
<dbReference type="InterPro" id="IPR022278">
    <property type="entry name" value="Pser_aminoTfrase"/>
</dbReference>
<dbReference type="InterPro" id="IPR000192">
    <property type="entry name" value="Aminotrans_V_dom"/>
</dbReference>
<comment type="cofactor">
    <cofactor evidence="1">
        <name>pyridoxal 5'-phosphate</name>
        <dbReference type="ChEBI" id="CHEBI:597326"/>
    </cofactor>
</comment>
<dbReference type="UniPathway" id="UPA00244">
    <property type="reaction ID" value="UER00311"/>
</dbReference>
<feature type="domain" description="Aminotransferase class V" evidence="12">
    <location>
        <begin position="8"/>
        <end position="352"/>
    </location>
</feature>
<evidence type="ECO:0000256" key="10">
    <source>
        <dbReference type="ARBA" id="ARBA00047630"/>
    </source>
</evidence>
<evidence type="ECO:0000256" key="4">
    <source>
        <dbReference type="ARBA" id="ARBA00013030"/>
    </source>
</evidence>
<dbReference type="InterPro" id="IPR015422">
    <property type="entry name" value="PyrdxlP-dep_Trfase_small"/>
</dbReference>
<keyword evidence="8" id="KW-0663">Pyridoxal phosphate</keyword>
<dbReference type="HAMAP" id="MF_00160">
    <property type="entry name" value="SerC_aminotrans_5"/>
    <property type="match status" value="1"/>
</dbReference>
<evidence type="ECO:0000259" key="12">
    <source>
        <dbReference type="Pfam" id="PF00266"/>
    </source>
</evidence>
<dbReference type="UniPathway" id="UPA00135">
    <property type="reaction ID" value="UER00197"/>
</dbReference>
<keyword evidence="14" id="KW-1185">Reference proteome</keyword>
<evidence type="ECO:0000256" key="7">
    <source>
        <dbReference type="ARBA" id="ARBA00022679"/>
    </source>
</evidence>
<comment type="catalytic activity">
    <reaction evidence="10">
        <text>4-(phosphooxy)-L-threonine + 2-oxoglutarate = (R)-3-hydroxy-2-oxo-4-phosphooxybutanoate + L-glutamate</text>
        <dbReference type="Rhea" id="RHEA:16573"/>
        <dbReference type="ChEBI" id="CHEBI:16810"/>
        <dbReference type="ChEBI" id="CHEBI:29985"/>
        <dbReference type="ChEBI" id="CHEBI:58452"/>
        <dbReference type="ChEBI" id="CHEBI:58538"/>
        <dbReference type="EC" id="2.6.1.52"/>
    </reaction>
</comment>
<sequence length="365" mass="40848">MTTERVANFLAGPSSLPVEVLQQAASEMLNYRKQGFGVMEMSHRSKEFAEICTEAEADMRKLMNMPKEYKVLFLQGGCTGMFAAVAMNFLKGKADYICTGTWSEKAAKEAEKYGQVNYVVPKPEKYLGVPSTDQWKLSPDADYVYYCFNETVGGVEFENIPETNGVPLIVDMSSNIMTRKIDITKFAAVIAGAQKNLGPAGLTMVIAREDMLGKEQKICPTVWNFKKQADADSRLNTPPCYCIYMTGLVFKWILKNGGVDYFHDLNTKKSKLLYDTIDDSLGFYKPIINEGSRSRVNIVFRVGGPQGDIDVEKKFVEKAKENGLFGLSGHRSVGGCRASLYNPVTLEQVQKLCKFMKDFQMQNQN</sequence>
<dbReference type="Proteomes" id="UP000594262">
    <property type="component" value="Unplaced"/>
</dbReference>
<organism evidence="13 14">
    <name type="scientific">Clytia hemisphaerica</name>
    <dbReference type="NCBI Taxonomy" id="252671"/>
    <lineage>
        <taxon>Eukaryota</taxon>
        <taxon>Metazoa</taxon>
        <taxon>Cnidaria</taxon>
        <taxon>Hydrozoa</taxon>
        <taxon>Hydroidolina</taxon>
        <taxon>Leptothecata</taxon>
        <taxon>Obeliida</taxon>
        <taxon>Clytiidae</taxon>
        <taxon>Clytia</taxon>
    </lineage>
</organism>
<keyword evidence="7" id="KW-0808">Transferase</keyword>
<dbReference type="EC" id="2.6.1.52" evidence="4"/>
<dbReference type="NCBIfam" id="NF003764">
    <property type="entry name" value="PRK05355.1"/>
    <property type="match status" value="1"/>
</dbReference>